<dbReference type="STRING" id="747676.F4S5U1"/>
<proteinExistence type="inferred from homology"/>
<dbReference type="GeneID" id="18936737"/>
<feature type="compositionally biased region" description="Low complexity" evidence="2">
    <location>
        <begin position="786"/>
        <end position="799"/>
    </location>
</feature>
<dbReference type="InterPro" id="IPR025304">
    <property type="entry name" value="ALIX_V_dom"/>
</dbReference>
<feature type="domain" description="BRO1" evidence="3">
    <location>
        <begin position="3"/>
        <end position="438"/>
    </location>
</feature>
<dbReference type="InterPro" id="IPR004328">
    <property type="entry name" value="BRO1_dom"/>
</dbReference>
<gene>
    <name evidence="4" type="ORF">MELLADRAFT_93938</name>
</gene>
<dbReference type="PROSITE" id="PS51180">
    <property type="entry name" value="BRO1"/>
    <property type="match status" value="1"/>
</dbReference>
<organism evidence="5">
    <name type="scientific">Melampsora larici-populina (strain 98AG31 / pathotype 3-4-7)</name>
    <name type="common">Poplar leaf rust fungus</name>
    <dbReference type="NCBI Taxonomy" id="747676"/>
    <lineage>
        <taxon>Eukaryota</taxon>
        <taxon>Fungi</taxon>
        <taxon>Dikarya</taxon>
        <taxon>Basidiomycota</taxon>
        <taxon>Pucciniomycotina</taxon>
        <taxon>Pucciniomycetes</taxon>
        <taxon>Pucciniales</taxon>
        <taxon>Melampsoraceae</taxon>
        <taxon>Melampsora</taxon>
    </lineage>
</organism>
<dbReference type="Gene3D" id="1.25.40.280">
    <property type="entry name" value="alix/aip1 like domains"/>
    <property type="match status" value="1"/>
</dbReference>
<dbReference type="OrthoDB" id="64867at2759"/>
<evidence type="ECO:0000313" key="4">
    <source>
        <dbReference type="EMBL" id="EGG00004.1"/>
    </source>
</evidence>
<keyword evidence="5" id="KW-1185">Reference proteome</keyword>
<reference evidence="5" key="1">
    <citation type="journal article" date="2011" name="Proc. Natl. Acad. Sci. U.S.A.">
        <title>Obligate biotrophy features unraveled by the genomic analysis of rust fungi.</title>
        <authorList>
            <person name="Duplessis S."/>
            <person name="Cuomo C.A."/>
            <person name="Lin Y.-C."/>
            <person name="Aerts A."/>
            <person name="Tisserant E."/>
            <person name="Veneault-Fourrey C."/>
            <person name="Joly D.L."/>
            <person name="Hacquard S."/>
            <person name="Amselem J."/>
            <person name="Cantarel B.L."/>
            <person name="Chiu R."/>
            <person name="Coutinho P.M."/>
            <person name="Feau N."/>
            <person name="Field M."/>
            <person name="Frey P."/>
            <person name="Gelhaye E."/>
            <person name="Goldberg J."/>
            <person name="Grabherr M.G."/>
            <person name="Kodira C.D."/>
            <person name="Kohler A."/>
            <person name="Kuees U."/>
            <person name="Lindquist E.A."/>
            <person name="Lucas S.M."/>
            <person name="Mago R."/>
            <person name="Mauceli E."/>
            <person name="Morin E."/>
            <person name="Murat C."/>
            <person name="Pangilinan J.L."/>
            <person name="Park R."/>
            <person name="Pearson M."/>
            <person name="Quesneville H."/>
            <person name="Rouhier N."/>
            <person name="Sakthikumar S."/>
            <person name="Salamov A.A."/>
            <person name="Schmutz J."/>
            <person name="Selles B."/>
            <person name="Shapiro H."/>
            <person name="Tanguay P."/>
            <person name="Tuskan G.A."/>
            <person name="Henrissat B."/>
            <person name="Van de Peer Y."/>
            <person name="Rouze P."/>
            <person name="Ellis J.G."/>
            <person name="Dodds P.N."/>
            <person name="Schein J.E."/>
            <person name="Zhong S."/>
            <person name="Hamelin R.C."/>
            <person name="Grigoriev I.V."/>
            <person name="Szabo L.J."/>
            <person name="Martin F."/>
        </authorList>
    </citation>
    <scope>NUCLEOTIDE SEQUENCE [LARGE SCALE GENOMIC DNA]</scope>
    <source>
        <strain evidence="5">98AG31 / pathotype 3-4-7</strain>
    </source>
</reference>
<dbReference type="PANTHER" id="PTHR23030:SF39">
    <property type="entry name" value="PROGRAMMED CELL DEATH 6-INTERACTING PROTEIN"/>
    <property type="match status" value="1"/>
</dbReference>
<sequence length="829" mass="94230">MSNLLNCPIKLTKSIDLSQSLIDFIQSHYNQDQLTHQDSLKPETEALQSIRESSINQPSCSKLAINSHSLNSITKYHAHLVYLLTRFPSNIGVKFEYWAIFSSPSSLVSSLLPGELPSSIPIEHDDLNYERACTLFNLGALHTSLATHQSRSNLDSIKLAIHHFQQASACFTFLRDHVLQSQDLDQLFSPDLSEPCLTALQYLCLAQAQECVWQKATIDQMRNGSISKVAQEVSRLYKLSSESMIQTSKLSSQSAKWIGFGFPSEWIKHVNLKAGHFAAVAQYRKSCDDLDSNEYGIEAGRLQEAINLLKTGMGNPKSNSKIELQPYTIAMKDSESFLKKLEDTYRRARRDNDLIYLQFVPSSDQLPIIKPISMVKSILPTNVESPLEFFNDQGFGEKLLKEIIPFGVYRAVGVYDERKKDWINSQFEAVVEELDDIAVKQLQAMNLPGSLQALERPINLPPSVIRNSEEIRAQNASRAMLEMLSSVEHVSVSNANLLQEIGNSLEVEAMEDERCRIEFGTQFWKLPPSSSVNHVLRRREGELRNTLVDASRSDEVVKGLYQEWAKIIELLGQDEETIIRAVPTTRATLDTHDTSEPRRLRSLLDTLDDLRIERQNILGSAHRKMVKDQIREFVLSKKDVQGIENSWEEIFEDRLVEQYGELKDNLKSNGHRQDELICEIEVANQAFLDSRIDDPVTKAREEMLQKFDLAYYKFHEIMNTLKEGLGFHQQFEKFIVQLKDQTDKFLESRRIQSNELKKSIETGNLDLETPKKDKSKVKSKPKKSSTRSGIGSSRTSEISQTSEQEGQESRSIQPGVYDPSIHGPIKFLG</sequence>
<dbReference type="AlphaFoldDB" id="F4S5U1"/>
<dbReference type="Pfam" id="PF13949">
    <property type="entry name" value="ALIX_LYPXL_bnd"/>
    <property type="match status" value="1"/>
</dbReference>
<dbReference type="HOGENOM" id="CLU_007181_2_1_1"/>
<dbReference type="SMART" id="SM01041">
    <property type="entry name" value="BRO1"/>
    <property type="match status" value="1"/>
</dbReference>
<dbReference type="Proteomes" id="UP000001072">
    <property type="component" value="Unassembled WGS sequence"/>
</dbReference>
<feature type="compositionally biased region" description="Basic residues" evidence="2">
    <location>
        <begin position="773"/>
        <end position="785"/>
    </location>
</feature>
<dbReference type="VEuPathDB" id="FungiDB:MELLADRAFT_93938"/>
<dbReference type="PANTHER" id="PTHR23030">
    <property type="entry name" value="PCD6 INTERACTING PROTEIN-RELATED"/>
    <property type="match status" value="1"/>
</dbReference>
<dbReference type="Gene3D" id="1.20.140.50">
    <property type="entry name" value="alix/aip1 like domains"/>
    <property type="match status" value="1"/>
</dbReference>
<evidence type="ECO:0000256" key="1">
    <source>
        <dbReference type="ARBA" id="ARBA00038154"/>
    </source>
</evidence>
<dbReference type="Pfam" id="PF03097">
    <property type="entry name" value="BRO1"/>
    <property type="match status" value="1"/>
</dbReference>
<accession>F4S5U1</accession>
<dbReference type="GO" id="GO:0005768">
    <property type="term" value="C:endosome"/>
    <property type="evidence" value="ECO:0007669"/>
    <property type="project" value="TreeGrafter"/>
</dbReference>
<dbReference type="Gene3D" id="1.20.120.560">
    <property type="entry name" value="alix/aip1 in complex with the ypdl late domain"/>
    <property type="match status" value="1"/>
</dbReference>
<feature type="region of interest" description="Disordered" evidence="2">
    <location>
        <begin position="762"/>
        <end position="829"/>
    </location>
</feature>
<feature type="compositionally biased region" description="Polar residues" evidence="2">
    <location>
        <begin position="800"/>
        <end position="812"/>
    </location>
</feature>
<name>F4S5U1_MELLP</name>
<evidence type="ECO:0000313" key="5">
    <source>
        <dbReference type="Proteomes" id="UP000001072"/>
    </source>
</evidence>
<comment type="similarity">
    <text evidence="1">Belongs to the palA/RIM20 family.</text>
</comment>
<dbReference type="KEGG" id="mlr:MELLADRAFT_93938"/>
<dbReference type="eggNOG" id="KOG2220">
    <property type="taxonomic scope" value="Eukaryota"/>
</dbReference>
<evidence type="ECO:0000259" key="3">
    <source>
        <dbReference type="PROSITE" id="PS51180"/>
    </source>
</evidence>
<dbReference type="InParanoid" id="F4S5U1"/>
<dbReference type="RefSeq" id="XP_007416712.1">
    <property type="nucleotide sequence ID" value="XM_007416650.1"/>
</dbReference>
<dbReference type="EMBL" id="GL883152">
    <property type="protein sequence ID" value="EGG00004.1"/>
    <property type="molecule type" value="Genomic_DNA"/>
</dbReference>
<protein>
    <recommendedName>
        <fullName evidence="3">BRO1 domain-containing protein</fullName>
    </recommendedName>
</protein>
<dbReference type="InterPro" id="IPR038499">
    <property type="entry name" value="BRO1_sf"/>
</dbReference>
<evidence type="ECO:0000256" key="2">
    <source>
        <dbReference type="SAM" id="MobiDB-lite"/>
    </source>
</evidence>